<organism evidence="2">
    <name type="scientific">Siphoviridae sp. ctjOC2</name>
    <dbReference type="NCBI Taxonomy" id="2825632"/>
    <lineage>
        <taxon>Viruses</taxon>
        <taxon>Duplodnaviria</taxon>
        <taxon>Heunggongvirae</taxon>
        <taxon>Uroviricota</taxon>
        <taxon>Caudoviricetes</taxon>
    </lineage>
</organism>
<reference evidence="2" key="1">
    <citation type="journal article" date="2021" name="Proc. Natl. Acad. Sci. U.S.A.">
        <title>A Catalog of Tens of Thousands of Viruses from Human Metagenomes Reveals Hidden Associations with Chronic Diseases.</title>
        <authorList>
            <person name="Tisza M.J."/>
            <person name="Buck C.B."/>
        </authorList>
    </citation>
    <scope>NUCLEOTIDE SEQUENCE</scope>
    <source>
        <strain evidence="2">CtjOC2</strain>
    </source>
</reference>
<name>A0A8S5Q9J2_9CAUD</name>
<dbReference type="EMBL" id="BK015605">
    <property type="protein sequence ID" value="DAE15473.1"/>
    <property type="molecule type" value="Genomic_DNA"/>
</dbReference>
<evidence type="ECO:0000313" key="2">
    <source>
        <dbReference type="EMBL" id="DAE15473.1"/>
    </source>
</evidence>
<accession>A0A8S5Q9J2</accession>
<sequence>MLVIPAARAVLMIPAMGSPSAADRDDVSPLSEGTSGESSHSGRPTARSMVLPPASTTFWRVSSQL</sequence>
<feature type="region of interest" description="Disordered" evidence="1">
    <location>
        <begin position="15"/>
        <end position="53"/>
    </location>
</feature>
<evidence type="ECO:0000256" key="1">
    <source>
        <dbReference type="SAM" id="MobiDB-lite"/>
    </source>
</evidence>
<feature type="compositionally biased region" description="Low complexity" evidence="1">
    <location>
        <begin position="31"/>
        <end position="42"/>
    </location>
</feature>
<proteinExistence type="predicted"/>
<protein>
    <submittedName>
        <fullName evidence="2">Uncharacterized protein</fullName>
    </submittedName>
</protein>